<dbReference type="InterPro" id="IPR000120">
    <property type="entry name" value="Amidase"/>
</dbReference>
<feature type="domain" description="Amidase" evidence="1">
    <location>
        <begin position="30"/>
        <end position="452"/>
    </location>
</feature>
<dbReference type="AlphaFoldDB" id="A0A433HWX7"/>
<evidence type="ECO:0000313" key="2">
    <source>
        <dbReference type="EMBL" id="RUQ32843.1"/>
    </source>
</evidence>
<dbReference type="RefSeq" id="WP_126863134.1">
    <property type="nucleotide sequence ID" value="NZ_JAUSTX010000029.1"/>
</dbReference>
<protein>
    <submittedName>
        <fullName evidence="2">Aspartyl/glutamyl-tRNA amidotransferase subunit A</fullName>
    </submittedName>
</protein>
<dbReference type="PANTHER" id="PTHR11895:SF176">
    <property type="entry name" value="AMIDASE AMID-RELATED"/>
    <property type="match status" value="1"/>
</dbReference>
<dbReference type="Pfam" id="PF01425">
    <property type="entry name" value="Amidase"/>
    <property type="match status" value="1"/>
</dbReference>
<dbReference type="EMBL" id="RYZZ01000001">
    <property type="protein sequence ID" value="RUQ32843.1"/>
    <property type="molecule type" value="Genomic_DNA"/>
</dbReference>
<dbReference type="GO" id="GO:0016740">
    <property type="term" value="F:transferase activity"/>
    <property type="evidence" value="ECO:0007669"/>
    <property type="project" value="UniProtKB-KW"/>
</dbReference>
<reference evidence="2 3" key="1">
    <citation type="submission" date="2018-12" db="EMBL/GenBank/DDBJ databases">
        <title>Bacillus chawlae sp. nov., Bacillus glennii sp. nov., and Bacillus saganii sp. nov. Isolated from the Vehicle Assembly Building at Kennedy Space Center where the Viking Spacecraft were Assembled.</title>
        <authorList>
            <person name="Seuylemezian A."/>
            <person name="Vaishampayan P."/>
        </authorList>
    </citation>
    <scope>NUCLEOTIDE SEQUENCE [LARGE SCALE GENOMIC DNA]</scope>
    <source>
        <strain evidence="2 3">L5</strain>
    </source>
</reference>
<dbReference type="InterPro" id="IPR036928">
    <property type="entry name" value="AS_sf"/>
</dbReference>
<proteinExistence type="predicted"/>
<gene>
    <name evidence="2" type="ORF">ELQ35_01805</name>
</gene>
<dbReference type="PANTHER" id="PTHR11895">
    <property type="entry name" value="TRANSAMIDASE"/>
    <property type="match status" value="1"/>
</dbReference>
<organism evidence="2 3">
    <name type="scientific">Peribacillus cavernae</name>
    <dbReference type="NCBI Taxonomy" id="1674310"/>
    <lineage>
        <taxon>Bacteria</taxon>
        <taxon>Bacillati</taxon>
        <taxon>Bacillota</taxon>
        <taxon>Bacilli</taxon>
        <taxon>Bacillales</taxon>
        <taxon>Bacillaceae</taxon>
        <taxon>Peribacillus</taxon>
    </lineage>
</organism>
<evidence type="ECO:0000259" key="1">
    <source>
        <dbReference type="Pfam" id="PF01425"/>
    </source>
</evidence>
<dbReference type="Proteomes" id="UP000267430">
    <property type="component" value="Unassembled WGS sequence"/>
</dbReference>
<dbReference type="OrthoDB" id="9811471at2"/>
<accession>A0A433HWX7</accession>
<keyword evidence="2" id="KW-0808">Transferase</keyword>
<sequence length="463" mass="51146">MESIRSNNILEWSLSDVSQAIREKQISPVEVTKATIRQIHKTNPELNAFITVMEERALKKAQEAEQEIQNGNYKGALHGIPIGLKDIIYTKDILTTFGAEKYKDFLPDYDAEIVTRLENAGSIIVGKLNLHQFAIGTTGDRSYFGPTKHPNHPTKITGGSSAGSATAVAANLCYGSIGSDTGGSIRMPASICGIVGMKPTFGRVSKHGALVVSWTLDHLGPMTRTVKDNAIMLNYVSGYDPKDAYSVKRNDEDFTRNIGTGIKDMTIGIPTSFYFDIIEPEVLRIFNNNVDKLKEQGAKIVEVHLPYMNELLMAQQVILSSESYVALENELKENPELIDEEVRSRITSGMLTLASDYIQMMRVKHLAIDMFSEVFKEVDAIITPTMCALPTDIDQREFDLLGKKEHTRIFARLTGPTNTVGLPSISVPGGYSDDGLPVGIQFIGAPFDEKTLYQIAYVIEQNT</sequence>
<dbReference type="InterPro" id="IPR023631">
    <property type="entry name" value="Amidase_dom"/>
</dbReference>
<comment type="caution">
    <text evidence="2">The sequence shown here is derived from an EMBL/GenBank/DDBJ whole genome shotgun (WGS) entry which is preliminary data.</text>
</comment>
<keyword evidence="3" id="KW-1185">Reference proteome</keyword>
<dbReference type="SUPFAM" id="SSF75304">
    <property type="entry name" value="Amidase signature (AS) enzymes"/>
    <property type="match status" value="1"/>
</dbReference>
<dbReference type="Gene3D" id="3.90.1300.10">
    <property type="entry name" value="Amidase signature (AS) domain"/>
    <property type="match status" value="1"/>
</dbReference>
<evidence type="ECO:0000313" key="3">
    <source>
        <dbReference type="Proteomes" id="UP000267430"/>
    </source>
</evidence>
<name>A0A433HWX7_9BACI</name>